<evidence type="ECO:0000313" key="3">
    <source>
        <dbReference type="Proteomes" id="UP000635606"/>
    </source>
</evidence>
<organism evidence="2 3">
    <name type="scientific">Virgisporangium ochraceum</name>
    <dbReference type="NCBI Taxonomy" id="65505"/>
    <lineage>
        <taxon>Bacteria</taxon>
        <taxon>Bacillati</taxon>
        <taxon>Actinomycetota</taxon>
        <taxon>Actinomycetes</taxon>
        <taxon>Micromonosporales</taxon>
        <taxon>Micromonosporaceae</taxon>
        <taxon>Virgisporangium</taxon>
    </lineage>
</organism>
<evidence type="ECO:0000313" key="2">
    <source>
        <dbReference type="EMBL" id="GIJ70523.1"/>
    </source>
</evidence>
<evidence type="ECO:0000256" key="1">
    <source>
        <dbReference type="SAM" id="MobiDB-lite"/>
    </source>
</evidence>
<dbReference type="AlphaFoldDB" id="A0A8J3ZYE5"/>
<accession>A0A8J3ZYE5</accession>
<protein>
    <submittedName>
        <fullName evidence="2">Uncharacterized protein</fullName>
    </submittedName>
</protein>
<feature type="region of interest" description="Disordered" evidence="1">
    <location>
        <begin position="207"/>
        <end position="252"/>
    </location>
</feature>
<comment type="caution">
    <text evidence="2">The sequence shown here is derived from an EMBL/GenBank/DDBJ whole genome shotgun (WGS) entry which is preliminary data.</text>
</comment>
<keyword evidence="3" id="KW-1185">Reference proteome</keyword>
<proteinExistence type="predicted"/>
<gene>
    <name evidence="2" type="ORF">Voc01_054400</name>
</gene>
<name>A0A8J3ZYE5_9ACTN</name>
<reference evidence="2" key="1">
    <citation type="submission" date="2021-01" db="EMBL/GenBank/DDBJ databases">
        <title>Whole genome shotgun sequence of Virgisporangium ochraceum NBRC 16418.</title>
        <authorList>
            <person name="Komaki H."/>
            <person name="Tamura T."/>
        </authorList>
    </citation>
    <scope>NUCLEOTIDE SEQUENCE</scope>
    <source>
        <strain evidence="2">NBRC 16418</strain>
    </source>
</reference>
<sequence length="252" mass="27882">MPEDDWAPVVYGRLLHVDDWWRADPSGRDPWVRRVVQAAVSSGWELDRSPRLLLAHSGDRCLVGVACLCRDLGTELDSDGRRPFYCFVGWLGTDRAAAPAFDQFRAGWTRWAAATYDAWVRPDWHRTVAGPVHTPPGGPAPWGVVPPPAGRPLPSVADAVWLHPAARTPAVWEDARSTPRPVVLLAGLRTARRTRLRHVTDACVADVASPTTMATAPEPVEPPEPEEDPPVPPPADPPRRTGRTGRRWWPLR</sequence>
<dbReference type="RefSeq" id="WP_203930420.1">
    <property type="nucleotide sequence ID" value="NZ_BOPH01000081.1"/>
</dbReference>
<dbReference type="Proteomes" id="UP000635606">
    <property type="component" value="Unassembled WGS sequence"/>
</dbReference>
<dbReference type="EMBL" id="BOPH01000081">
    <property type="protein sequence ID" value="GIJ70523.1"/>
    <property type="molecule type" value="Genomic_DNA"/>
</dbReference>